<gene>
    <name evidence="1" type="ORF">BDZ94DRAFT_1238764</name>
</gene>
<keyword evidence="2" id="KW-1185">Reference proteome</keyword>
<dbReference type="AlphaFoldDB" id="A0A9P6CFB8"/>
<name>A0A9P6CFB8_9AGAR</name>
<reference evidence="1" key="1">
    <citation type="submission" date="2020-11" db="EMBL/GenBank/DDBJ databases">
        <authorList>
            <consortium name="DOE Joint Genome Institute"/>
            <person name="Ahrendt S."/>
            <person name="Riley R."/>
            <person name="Andreopoulos W."/>
            <person name="Labutti K."/>
            <person name="Pangilinan J."/>
            <person name="Ruiz-Duenas F.J."/>
            <person name="Barrasa J.M."/>
            <person name="Sanchez-Garcia M."/>
            <person name="Camarero S."/>
            <person name="Miyauchi S."/>
            <person name="Serrano A."/>
            <person name="Linde D."/>
            <person name="Babiker R."/>
            <person name="Drula E."/>
            <person name="Ayuso-Fernandez I."/>
            <person name="Pacheco R."/>
            <person name="Padilla G."/>
            <person name="Ferreira P."/>
            <person name="Barriuso J."/>
            <person name="Kellner H."/>
            <person name="Castanera R."/>
            <person name="Alfaro M."/>
            <person name="Ramirez L."/>
            <person name="Pisabarro A.G."/>
            <person name="Kuo A."/>
            <person name="Tritt A."/>
            <person name="Lipzen A."/>
            <person name="He G."/>
            <person name="Yan M."/>
            <person name="Ng V."/>
            <person name="Cullen D."/>
            <person name="Martin F."/>
            <person name="Rosso M.-N."/>
            <person name="Henrissat B."/>
            <person name="Hibbett D."/>
            <person name="Martinez A.T."/>
            <person name="Grigoriev I.V."/>
        </authorList>
    </citation>
    <scope>NUCLEOTIDE SEQUENCE</scope>
    <source>
        <strain evidence="1">CBS 247.69</strain>
    </source>
</reference>
<organism evidence="1 2">
    <name type="scientific">Collybia nuda</name>
    <dbReference type="NCBI Taxonomy" id="64659"/>
    <lineage>
        <taxon>Eukaryota</taxon>
        <taxon>Fungi</taxon>
        <taxon>Dikarya</taxon>
        <taxon>Basidiomycota</taxon>
        <taxon>Agaricomycotina</taxon>
        <taxon>Agaricomycetes</taxon>
        <taxon>Agaricomycetidae</taxon>
        <taxon>Agaricales</taxon>
        <taxon>Tricholomatineae</taxon>
        <taxon>Clitocybaceae</taxon>
        <taxon>Collybia</taxon>
    </lineage>
</organism>
<comment type="caution">
    <text evidence="1">The sequence shown here is derived from an EMBL/GenBank/DDBJ whole genome shotgun (WGS) entry which is preliminary data.</text>
</comment>
<dbReference type="Proteomes" id="UP000807353">
    <property type="component" value="Unassembled WGS sequence"/>
</dbReference>
<accession>A0A9P6CFB8</accession>
<dbReference type="EMBL" id="MU150305">
    <property type="protein sequence ID" value="KAF9460075.1"/>
    <property type="molecule type" value="Genomic_DNA"/>
</dbReference>
<proteinExistence type="predicted"/>
<evidence type="ECO:0000313" key="1">
    <source>
        <dbReference type="EMBL" id="KAF9460075.1"/>
    </source>
</evidence>
<evidence type="ECO:0000313" key="2">
    <source>
        <dbReference type="Proteomes" id="UP000807353"/>
    </source>
</evidence>
<protein>
    <submittedName>
        <fullName evidence="1">Uncharacterized protein</fullName>
    </submittedName>
</protein>
<sequence>MCNRMSSSITTTMIGRLTLSLREYDAGGDNYENREYNRALNGVEALNSNACGNFTPILFEMPLSDLRQCPELQFTWQERCSWVVDVQLINYRLRIQRKPRQKWQLTWEWLNFVETYNCMASTGGEAFTPKDLMQHCCPPTPVSPIPVILVFTISDSEFMSPSIPVDVLSSSCHYLKHNNGHSQDIYGLLGKKDSMATALQRMSSIKGGEQFIFKRISGDRMGIVRGHHKTTQTARKTA</sequence>